<dbReference type="AlphaFoldDB" id="A0AAV4UP40"/>
<evidence type="ECO:0000313" key="2">
    <source>
        <dbReference type="Proteomes" id="UP001054837"/>
    </source>
</evidence>
<reference evidence="1 2" key="1">
    <citation type="submission" date="2021-06" db="EMBL/GenBank/DDBJ databases">
        <title>Caerostris darwini draft genome.</title>
        <authorList>
            <person name="Kono N."/>
            <person name="Arakawa K."/>
        </authorList>
    </citation>
    <scope>NUCLEOTIDE SEQUENCE [LARGE SCALE GENOMIC DNA]</scope>
</reference>
<organism evidence="1 2">
    <name type="scientific">Caerostris darwini</name>
    <dbReference type="NCBI Taxonomy" id="1538125"/>
    <lineage>
        <taxon>Eukaryota</taxon>
        <taxon>Metazoa</taxon>
        <taxon>Ecdysozoa</taxon>
        <taxon>Arthropoda</taxon>
        <taxon>Chelicerata</taxon>
        <taxon>Arachnida</taxon>
        <taxon>Araneae</taxon>
        <taxon>Araneomorphae</taxon>
        <taxon>Entelegynae</taxon>
        <taxon>Araneoidea</taxon>
        <taxon>Araneidae</taxon>
        <taxon>Caerostris</taxon>
    </lineage>
</organism>
<dbReference type="Proteomes" id="UP001054837">
    <property type="component" value="Unassembled WGS sequence"/>
</dbReference>
<sequence>MSVYLELDLTREGDKKMIEIRNLIQKSLIFKTKTDLVNSIIESLKVCGEAEKRMRSERLEIDKMKAIQNLELKPFKHRQLEKEIELTCGRKGRMTSKLNLYMILSLIKSVLS</sequence>
<proteinExistence type="predicted"/>
<protein>
    <submittedName>
        <fullName evidence="1">Uncharacterized protein</fullName>
    </submittedName>
</protein>
<keyword evidence="2" id="KW-1185">Reference proteome</keyword>
<comment type="caution">
    <text evidence="1">The sequence shown here is derived from an EMBL/GenBank/DDBJ whole genome shotgun (WGS) entry which is preliminary data.</text>
</comment>
<name>A0AAV4UP40_9ARAC</name>
<gene>
    <name evidence="1" type="ORF">CDAR_558441</name>
</gene>
<dbReference type="EMBL" id="BPLQ01011672">
    <property type="protein sequence ID" value="GIY59544.1"/>
    <property type="molecule type" value="Genomic_DNA"/>
</dbReference>
<accession>A0AAV4UP40</accession>
<evidence type="ECO:0000313" key="1">
    <source>
        <dbReference type="EMBL" id="GIY59544.1"/>
    </source>
</evidence>